<evidence type="ECO:0000256" key="1">
    <source>
        <dbReference type="SAM" id="MobiDB-lite"/>
    </source>
</evidence>
<feature type="region of interest" description="Disordered" evidence="1">
    <location>
        <begin position="1"/>
        <end position="69"/>
    </location>
</feature>
<proteinExistence type="predicted"/>
<organism evidence="2">
    <name type="scientific">viral metagenome</name>
    <dbReference type="NCBI Taxonomy" id="1070528"/>
    <lineage>
        <taxon>unclassified sequences</taxon>
        <taxon>metagenomes</taxon>
        <taxon>organismal metagenomes</taxon>
    </lineage>
</organism>
<accession>A0A6C0AIE3</accession>
<reference evidence="2" key="1">
    <citation type="journal article" date="2020" name="Nature">
        <title>Giant virus diversity and host interactions through global metagenomics.</title>
        <authorList>
            <person name="Schulz F."/>
            <person name="Roux S."/>
            <person name="Paez-Espino D."/>
            <person name="Jungbluth S."/>
            <person name="Walsh D.A."/>
            <person name="Denef V.J."/>
            <person name="McMahon K.D."/>
            <person name="Konstantinidis K.T."/>
            <person name="Eloe-Fadrosh E.A."/>
            <person name="Kyrpides N.C."/>
            <person name="Woyke T."/>
        </authorList>
    </citation>
    <scope>NUCLEOTIDE SEQUENCE</scope>
    <source>
        <strain evidence="2">GVMAG-S-1035237-23</strain>
    </source>
</reference>
<evidence type="ECO:0000313" key="2">
    <source>
        <dbReference type="EMBL" id="QHS79502.1"/>
    </source>
</evidence>
<feature type="compositionally biased region" description="Basic residues" evidence="1">
    <location>
        <begin position="1"/>
        <end position="23"/>
    </location>
</feature>
<dbReference type="EMBL" id="MN740644">
    <property type="protein sequence ID" value="QHS79502.1"/>
    <property type="molecule type" value="Genomic_DNA"/>
</dbReference>
<name>A0A6C0AIE3_9ZZZZ</name>
<protein>
    <submittedName>
        <fullName evidence="2">Uncharacterized protein</fullName>
    </submittedName>
</protein>
<feature type="compositionally biased region" description="Basic residues" evidence="1">
    <location>
        <begin position="60"/>
        <end position="69"/>
    </location>
</feature>
<dbReference type="AlphaFoldDB" id="A0A6C0AIE3"/>
<sequence>MTVKKSVKRSRKGSRKTRRRSVKRGGGDSATWPPPDASFGASIGSSLNTDNAEFEPTNGGRKRRSLKRK</sequence>